<organism evidence="2 3">
    <name type="scientific">Medicago truncatula</name>
    <name type="common">Barrel medic</name>
    <name type="synonym">Medicago tribuloides</name>
    <dbReference type="NCBI Taxonomy" id="3880"/>
    <lineage>
        <taxon>Eukaryota</taxon>
        <taxon>Viridiplantae</taxon>
        <taxon>Streptophyta</taxon>
        <taxon>Embryophyta</taxon>
        <taxon>Tracheophyta</taxon>
        <taxon>Spermatophyta</taxon>
        <taxon>Magnoliopsida</taxon>
        <taxon>eudicotyledons</taxon>
        <taxon>Gunneridae</taxon>
        <taxon>Pentapetalae</taxon>
        <taxon>rosids</taxon>
        <taxon>fabids</taxon>
        <taxon>Fabales</taxon>
        <taxon>Fabaceae</taxon>
        <taxon>Papilionoideae</taxon>
        <taxon>50 kb inversion clade</taxon>
        <taxon>NPAAA clade</taxon>
        <taxon>Hologalegina</taxon>
        <taxon>IRL clade</taxon>
        <taxon>Trifolieae</taxon>
        <taxon>Medicago</taxon>
    </lineage>
</organism>
<feature type="chain" id="PRO_5017384242" description="Transmembrane protein" evidence="1">
    <location>
        <begin position="17"/>
        <end position="230"/>
    </location>
</feature>
<evidence type="ECO:0000256" key="1">
    <source>
        <dbReference type="SAM" id="SignalP"/>
    </source>
</evidence>
<evidence type="ECO:0000313" key="2">
    <source>
        <dbReference type="EMBL" id="RHN73003.1"/>
    </source>
</evidence>
<dbReference type="Gramene" id="rna8772">
    <property type="protein sequence ID" value="RHN73003.1"/>
    <property type="gene ID" value="gene8772"/>
</dbReference>
<name>A0A396J9Q2_MEDTR</name>
<comment type="caution">
    <text evidence="2">The sequence shown here is derived from an EMBL/GenBank/DDBJ whole genome shotgun (WGS) entry which is preliminary data.</text>
</comment>
<gene>
    <name evidence="2" type="ORF">MtrunA17_Chr2g0293801</name>
</gene>
<dbReference type="Proteomes" id="UP000265566">
    <property type="component" value="Chromosome 2"/>
</dbReference>
<feature type="signal peptide" evidence="1">
    <location>
        <begin position="1"/>
        <end position="16"/>
    </location>
</feature>
<proteinExistence type="predicted"/>
<keyword evidence="1" id="KW-0732">Signal</keyword>
<evidence type="ECO:0000313" key="3">
    <source>
        <dbReference type="Proteomes" id="UP000265566"/>
    </source>
</evidence>
<accession>A0A396J9Q2</accession>
<protein>
    <recommendedName>
        <fullName evidence="4">Transmembrane protein</fullName>
    </recommendedName>
</protein>
<dbReference type="AlphaFoldDB" id="A0A396J9Q2"/>
<reference evidence="3" key="1">
    <citation type="journal article" date="2018" name="Nat. Plants">
        <title>Whole-genome landscape of Medicago truncatula symbiotic genes.</title>
        <authorList>
            <person name="Pecrix Y."/>
            <person name="Staton S.E."/>
            <person name="Sallet E."/>
            <person name="Lelandais-Briere C."/>
            <person name="Moreau S."/>
            <person name="Carrere S."/>
            <person name="Blein T."/>
            <person name="Jardinaud M.F."/>
            <person name="Latrasse D."/>
            <person name="Zouine M."/>
            <person name="Zahm M."/>
            <person name="Kreplak J."/>
            <person name="Mayjonade B."/>
            <person name="Satge C."/>
            <person name="Perez M."/>
            <person name="Cauet S."/>
            <person name="Marande W."/>
            <person name="Chantry-Darmon C."/>
            <person name="Lopez-Roques C."/>
            <person name="Bouchez O."/>
            <person name="Berard A."/>
            <person name="Debelle F."/>
            <person name="Munos S."/>
            <person name="Bendahmane A."/>
            <person name="Berges H."/>
            <person name="Niebel A."/>
            <person name="Buitink J."/>
            <person name="Frugier F."/>
            <person name="Benhamed M."/>
            <person name="Crespi M."/>
            <person name="Gouzy J."/>
            <person name="Gamas P."/>
        </authorList>
    </citation>
    <scope>NUCLEOTIDE SEQUENCE [LARGE SCALE GENOMIC DNA]</scope>
    <source>
        <strain evidence="3">cv. Jemalong A17</strain>
    </source>
</reference>
<evidence type="ECO:0008006" key="4">
    <source>
        <dbReference type="Google" id="ProtNLM"/>
    </source>
</evidence>
<dbReference type="EMBL" id="PSQE01000002">
    <property type="protein sequence ID" value="RHN73003.1"/>
    <property type="molecule type" value="Genomic_DNA"/>
</dbReference>
<sequence length="230" mass="26827">MWFVIKTLFYLPLLLFEQKKMLNHDSTKKRKIRNQEESNALIQRNVPSSNLNLLTTNKRNTQFEINMMGNMINCNFYIPDATDDNTGLAFRVAYLHIMLFIIKMMQEDAIRTMLGNLDLRTSVINFLMKNFDNSDSQICSLCHYLSFTLSWSGDMRVFTVMNKWLLKTKSPVLSGSRVKFEVDNLEETIKAIATHTYPQYFSHLCVASQLFHLDVSRFLNLFVVALVLEQ</sequence>